<comment type="catalytic activity">
    <reaction evidence="9">
        <text>adenylyl-molybdopterin + molybdate = Mo-molybdopterin + AMP + H(+)</text>
        <dbReference type="Rhea" id="RHEA:35047"/>
        <dbReference type="ChEBI" id="CHEBI:15378"/>
        <dbReference type="ChEBI" id="CHEBI:36264"/>
        <dbReference type="ChEBI" id="CHEBI:62727"/>
        <dbReference type="ChEBI" id="CHEBI:71302"/>
        <dbReference type="ChEBI" id="CHEBI:456215"/>
        <dbReference type="EC" id="2.10.1.1"/>
    </reaction>
</comment>
<dbReference type="InterPro" id="IPR008284">
    <property type="entry name" value="MoCF_biosynth_CS"/>
</dbReference>
<dbReference type="STRING" id="1121324.CLIT_13c01930"/>
<dbReference type="eggNOG" id="COG1910">
    <property type="taxonomic scope" value="Bacteria"/>
</dbReference>
<evidence type="ECO:0000256" key="4">
    <source>
        <dbReference type="ARBA" id="ARBA00010763"/>
    </source>
</evidence>
<dbReference type="OrthoDB" id="9804758at2"/>
<comment type="function">
    <text evidence="2">May be involved in the biosynthesis of molybdopterin.</text>
</comment>
<dbReference type="NCBIfam" id="NF011068">
    <property type="entry name" value="PRK14498.1"/>
    <property type="match status" value="1"/>
</dbReference>
<dbReference type="GO" id="GO:0005829">
    <property type="term" value="C:cytosol"/>
    <property type="evidence" value="ECO:0007669"/>
    <property type="project" value="TreeGrafter"/>
</dbReference>
<dbReference type="Gene3D" id="3.40.190.10">
    <property type="entry name" value="Periplasmic binding protein-like II"/>
    <property type="match status" value="1"/>
</dbReference>
<evidence type="ECO:0000313" key="12">
    <source>
        <dbReference type="EMBL" id="KDR94871.1"/>
    </source>
</evidence>
<gene>
    <name evidence="12" type="ORF">CLIT_13c01930</name>
</gene>
<dbReference type="InterPro" id="IPR005111">
    <property type="entry name" value="MoeA_C_domain_IV"/>
</dbReference>
<proteinExistence type="inferred from homology"/>
<comment type="cofactor">
    <cofactor evidence="10">
        <name>Mg(2+)</name>
        <dbReference type="ChEBI" id="CHEBI:18420"/>
    </cofactor>
</comment>
<dbReference type="InterPro" id="IPR036135">
    <property type="entry name" value="MoeA_linker/N_sf"/>
</dbReference>
<comment type="pathway">
    <text evidence="3 10">Cofactor biosynthesis; molybdopterin biosynthesis.</text>
</comment>
<dbReference type="SUPFAM" id="SSF53218">
    <property type="entry name" value="Molybdenum cofactor biosynthesis proteins"/>
    <property type="match status" value="1"/>
</dbReference>
<dbReference type="UniPathway" id="UPA00344"/>
<dbReference type="Gene3D" id="2.40.340.10">
    <property type="entry name" value="MoeA, C-terminal, domain IV"/>
    <property type="match status" value="1"/>
</dbReference>
<evidence type="ECO:0000256" key="5">
    <source>
        <dbReference type="ARBA" id="ARBA00013269"/>
    </source>
</evidence>
<dbReference type="InterPro" id="IPR036688">
    <property type="entry name" value="MoeA_C_domain_IV_sf"/>
</dbReference>
<dbReference type="Pfam" id="PF03454">
    <property type="entry name" value="MoeA_C"/>
    <property type="match status" value="1"/>
</dbReference>
<dbReference type="InterPro" id="IPR036425">
    <property type="entry name" value="MoaB/Mog-like_dom_sf"/>
</dbReference>
<keyword evidence="8 10" id="KW-0501">Molybdenum cofactor biosynthesis</keyword>
<comment type="function">
    <text evidence="1 10">Catalyzes the insertion of molybdate into adenylated molybdopterin with the concomitant release of AMP.</text>
</comment>
<organism evidence="12 13">
    <name type="scientific">Peptoclostridium litorale DSM 5388</name>
    <dbReference type="NCBI Taxonomy" id="1121324"/>
    <lineage>
        <taxon>Bacteria</taxon>
        <taxon>Bacillati</taxon>
        <taxon>Bacillota</taxon>
        <taxon>Clostridia</taxon>
        <taxon>Peptostreptococcales</taxon>
        <taxon>Peptoclostridiaceae</taxon>
        <taxon>Peptoclostridium</taxon>
    </lineage>
</organism>
<dbReference type="PANTHER" id="PTHR10192">
    <property type="entry name" value="MOLYBDOPTERIN BIOSYNTHESIS PROTEIN"/>
    <property type="match status" value="1"/>
</dbReference>
<dbReference type="Proteomes" id="UP000027946">
    <property type="component" value="Unassembled WGS sequence"/>
</dbReference>
<evidence type="ECO:0000256" key="9">
    <source>
        <dbReference type="ARBA" id="ARBA00047317"/>
    </source>
</evidence>
<reference evidence="12 13" key="1">
    <citation type="submission" date="2014-03" db="EMBL/GenBank/DDBJ databases">
        <title>Genome sequence of Clostridium litorale W6, DSM 5388.</title>
        <authorList>
            <person name="Poehlein A."/>
            <person name="Jagirdar A."/>
            <person name="Khonsari B."/>
            <person name="Chibani C.M."/>
            <person name="Gutierrez Gutierrez D.A."/>
            <person name="Davydova E."/>
            <person name="Alghaithi H.S."/>
            <person name="Nair K.P."/>
            <person name="Dhamotharan K."/>
            <person name="Chandran L."/>
            <person name="G W."/>
            <person name="Daniel R."/>
        </authorList>
    </citation>
    <scope>NUCLEOTIDE SEQUENCE [LARGE SCALE GENOMIC DNA]</scope>
    <source>
        <strain evidence="12 13">W6</strain>
    </source>
</reference>
<dbReference type="GO" id="GO:0046872">
    <property type="term" value="F:metal ion binding"/>
    <property type="evidence" value="ECO:0007669"/>
    <property type="project" value="UniProtKB-UniRule"/>
</dbReference>
<dbReference type="EC" id="2.10.1.1" evidence="5 10"/>
<dbReference type="Pfam" id="PF00994">
    <property type="entry name" value="MoCF_biosynth"/>
    <property type="match status" value="1"/>
</dbReference>
<keyword evidence="10" id="KW-0460">Magnesium</keyword>
<dbReference type="AlphaFoldDB" id="A0A069RCX0"/>
<dbReference type="Gene3D" id="3.40.980.10">
    <property type="entry name" value="MoaB/Mog-like domain"/>
    <property type="match status" value="1"/>
</dbReference>
<comment type="caution">
    <text evidence="12">The sequence shown here is derived from an EMBL/GenBank/DDBJ whole genome shotgun (WGS) entry which is preliminary data.</text>
</comment>
<dbReference type="SUPFAM" id="SSF63867">
    <property type="entry name" value="MoeA C-terminal domain-like"/>
    <property type="match status" value="1"/>
</dbReference>
<evidence type="ECO:0000256" key="2">
    <source>
        <dbReference type="ARBA" id="ARBA00003487"/>
    </source>
</evidence>
<dbReference type="SUPFAM" id="SSF53850">
    <property type="entry name" value="Periplasmic binding protein-like II"/>
    <property type="match status" value="1"/>
</dbReference>
<evidence type="ECO:0000259" key="11">
    <source>
        <dbReference type="SMART" id="SM00852"/>
    </source>
</evidence>
<evidence type="ECO:0000256" key="8">
    <source>
        <dbReference type="ARBA" id="ARBA00023150"/>
    </source>
</evidence>
<keyword evidence="10" id="KW-0808">Transferase</keyword>
<dbReference type="RefSeq" id="WP_143182416.1">
    <property type="nucleotide sequence ID" value="NZ_FSRH01000005.1"/>
</dbReference>
<dbReference type="SUPFAM" id="SSF63882">
    <property type="entry name" value="MoeA N-terminal region -like"/>
    <property type="match status" value="1"/>
</dbReference>
<protein>
    <recommendedName>
        <fullName evidence="6 10">Molybdopterin molybdenumtransferase</fullName>
        <ecNumber evidence="5 10">2.10.1.1</ecNumber>
    </recommendedName>
</protein>
<evidence type="ECO:0000256" key="3">
    <source>
        <dbReference type="ARBA" id="ARBA00005046"/>
    </source>
</evidence>
<evidence type="ECO:0000256" key="1">
    <source>
        <dbReference type="ARBA" id="ARBA00002901"/>
    </source>
</evidence>
<keyword evidence="10" id="KW-0479">Metal-binding</keyword>
<evidence type="ECO:0000256" key="7">
    <source>
        <dbReference type="ARBA" id="ARBA00022505"/>
    </source>
</evidence>
<feature type="domain" description="MoaB/Mog" evidence="11">
    <location>
        <begin position="176"/>
        <end position="313"/>
    </location>
</feature>
<dbReference type="Gene3D" id="2.170.190.11">
    <property type="entry name" value="Molybdopterin biosynthesis moea protein, domain 3"/>
    <property type="match status" value="1"/>
</dbReference>
<dbReference type="EMBL" id="JJMM01000013">
    <property type="protein sequence ID" value="KDR94871.1"/>
    <property type="molecule type" value="Genomic_DNA"/>
</dbReference>
<dbReference type="Gene3D" id="3.90.105.10">
    <property type="entry name" value="Molybdopterin biosynthesis moea protein, domain 2"/>
    <property type="match status" value="1"/>
</dbReference>
<dbReference type="InterPro" id="IPR038987">
    <property type="entry name" value="MoeA-like"/>
</dbReference>
<dbReference type="CDD" id="cd00887">
    <property type="entry name" value="MoeA"/>
    <property type="match status" value="1"/>
</dbReference>
<dbReference type="GO" id="GO:0006777">
    <property type="term" value="P:Mo-molybdopterin cofactor biosynthetic process"/>
    <property type="evidence" value="ECO:0007669"/>
    <property type="project" value="UniProtKB-UniRule"/>
</dbReference>
<dbReference type="InterPro" id="IPR005110">
    <property type="entry name" value="MoeA_linker/N"/>
</dbReference>
<evidence type="ECO:0000313" key="13">
    <source>
        <dbReference type="Proteomes" id="UP000027946"/>
    </source>
</evidence>
<evidence type="ECO:0000256" key="6">
    <source>
        <dbReference type="ARBA" id="ARBA00021108"/>
    </source>
</evidence>
<dbReference type="InterPro" id="IPR001453">
    <property type="entry name" value="MoaB/Mog_dom"/>
</dbReference>
<keyword evidence="7 10" id="KW-0500">Molybdenum</keyword>
<keyword evidence="13" id="KW-1185">Reference proteome</keyword>
<dbReference type="SMART" id="SM00852">
    <property type="entry name" value="MoCF_biosynth"/>
    <property type="match status" value="1"/>
</dbReference>
<dbReference type="PANTHER" id="PTHR10192:SF16">
    <property type="entry name" value="MOLYBDOPTERIN MOLYBDENUMTRANSFERASE"/>
    <property type="match status" value="1"/>
</dbReference>
<dbReference type="InterPro" id="IPR024370">
    <property type="entry name" value="PBP_domain"/>
</dbReference>
<comment type="similarity">
    <text evidence="4 10">Belongs to the MoeA family.</text>
</comment>
<dbReference type="eggNOG" id="COG0303">
    <property type="taxonomic scope" value="Bacteria"/>
</dbReference>
<name>A0A069RCX0_PEPLI</name>
<dbReference type="Pfam" id="PF03453">
    <property type="entry name" value="MoeA_N"/>
    <property type="match status" value="1"/>
</dbReference>
<accession>A0A069RCX0</accession>
<dbReference type="Pfam" id="PF12727">
    <property type="entry name" value="PBP_like"/>
    <property type="match status" value="1"/>
</dbReference>
<dbReference type="PROSITE" id="PS01079">
    <property type="entry name" value="MOCF_BIOSYNTHESIS_2"/>
    <property type="match status" value="1"/>
</dbReference>
<dbReference type="GO" id="GO:0061599">
    <property type="term" value="F:molybdopterin molybdotransferase activity"/>
    <property type="evidence" value="ECO:0007669"/>
    <property type="project" value="UniProtKB-UniRule"/>
</dbReference>
<evidence type="ECO:0000256" key="10">
    <source>
        <dbReference type="RuleBase" id="RU365090"/>
    </source>
</evidence>
<sequence>MKRNIYISNMDDSKAMQIYMEKLIPNVKASMQEISTYDALGMITWEPVYANESSPCYNASAMDGIAVVSKNTKGATDTSPKVLEEGEDFEYVNTGNSIKEPYDSVIMIEDVVNESKGSVTIIAPSHPWQHVRPIGEDIVKGEMIVPSRHKIRPVDIGAMLSGAVGTVKSYKRPSIGIIPTGSELIEDFSKLEEGKIIESNSSIFKGRAEELGAAARRYPPCSDEYEALRHKIEQGVRENDMLIINAGSSAGTKDYTAAIIDELGEVVVHGVALKPGKPTILGIIGGKPVIGLPGYPVSAFIAFERFVSPIIHWMTGSNETEYEFIDANVSKRIPSSLKHKEIVRVNLGYVGERFIATPLTRGAGVTMSLVKADGMLEIPRNSEGVEAGEKVSIRLLKPICEIKNTLVSIGSHDVIMDEISDIMSMSSGHVGSMGGIMAMKRGECHIAPIHLLDEESGEYNVSYVKRFFPDGGKVLIRGVKRLQGFMVKKGNPKGVKSFKDLSRDDIVFVNRQRGAGTRVLLDYNLNKEGISAEDISGYTREMTTHMAVAIAVKSGSADAGIGICSAAHALGLEFIPIGYEHYDFLAEQEAVNDSRVREFIRILKSQEFEDRLQSLGGYKIEDSGSIIRVGEQIGE</sequence>